<evidence type="ECO:0000313" key="2">
    <source>
        <dbReference type="Proteomes" id="UP000054538"/>
    </source>
</evidence>
<dbReference type="OrthoDB" id="2677857at2759"/>
<protein>
    <submittedName>
        <fullName evidence="1">Uncharacterized protein</fullName>
    </submittedName>
</protein>
<gene>
    <name evidence="1" type="ORF">PAXRUDRAFT_16818</name>
</gene>
<accession>A0A0D0DD06</accession>
<reference evidence="2" key="2">
    <citation type="submission" date="2015-01" db="EMBL/GenBank/DDBJ databases">
        <title>Evolutionary Origins and Diversification of the Mycorrhizal Mutualists.</title>
        <authorList>
            <consortium name="DOE Joint Genome Institute"/>
            <consortium name="Mycorrhizal Genomics Consortium"/>
            <person name="Kohler A."/>
            <person name="Kuo A."/>
            <person name="Nagy L.G."/>
            <person name="Floudas D."/>
            <person name="Copeland A."/>
            <person name="Barry K.W."/>
            <person name="Cichocki N."/>
            <person name="Veneault-Fourrey C."/>
            <person name="LaButti K."/>
            <person name="Lindquist E.A."/>
            <person name="Lipzen A."/>
            <person name="Lundell T."/>
            <person name="Morin E."/>
            <person name="Murat C."/>
            <person name="Riley R."/>
            <person name="Ohm R."/>
            <person name="Sun H."/>
            <person name="Tunlid A."/>
            <person name="Henrissat B."/>
            <person name="Grigoriev I.V."/>
            <person name="Hibbett D.S."/>
            <person name="Martin F."/>
        </authorList>
    </citation>
    <scope>NUCLEOTIDE SEQUENCE [LARGE SCALE GENOMIC DNA]</scope>
    <source>
        <strain evidence="2">Ve08.2h10</strain>
    </source>
</reference>
<evidence type="ECO:0000313" key="1">
    <source>
        <dbReference type="EMBL" id="KIK78544.1"/>
    </source>
</evidence>
<dbReference type="HOGENOM" id="CLU_2574558_0_0_1"/>
<name>A0A0D0DD06_9AGAM</name>
<organism evidence="1 2">
    <name type="scientific">Paxillus rubicundulus Ve08.2h10</name>
    <dbReference type="NCBI Taxonomy" id="930991"/>
    <lineage>
        <taxon>Eukaryota</taxon>
        <taxon>Fungi</taxon>
        <taxon>Dikarya</taxon>
        <taxon>Basidiomycota</taxon>
        <taxon>Agaricomycotina</taxon>
        <taxon>Agaricomycetes</taxon>
        <taxon>Agaricomycetidae</taxon>
        <taxon>Boletales</taxon>
        <taxon>Paxilineae</taxon>
        <taxon>Paxillaceae</taxon>
        <taxon>Paxillus</taxon>
    </lineage>
</organism>
<sequence length="81" mass="9420">MAVQRKLMKESWAECLRDEAWKQQVIDEKARLDAVNTSLRQGVEANDNLQARHSWELKQRSINDLPAMLNKLLEGLKNETD</sequence>
<dbReference type="Proteomes" id="UP000054538">
    <property type="component" value="Unassembled WGS sequence"/>
</dbReference>
<dbReference type="AlphaFoldDB" id="A0A0D0DD06"/>
<keyword evidence="2" id="KW-1185">Reference proteome</keyword>
<dbReference type="InParanoid" id="A0A0D0DD06"/>
<proteinExistence type="predicted"/>
<reference evidence="1 2" key="1">
    <citation type="submission" date="2014-04" db="EMBL/GenBank/DDBJ databases">
        <authorList>
            <consortium name="DOE Joint Genome Institute"/>
            <person name="Kuo A."/>
            <person name="Kohler A."/>
            <person name="Jargeat P."/>
            <person name="Nagy L.G."/>
            <person name="Floudas D."/>
            <person name="Copeland A."/>
            <person name="Barry K.W."/>
            <person name="Cichocki N."/>
            <person name="Veneault-Fourrey C."/>
            <person name="LaButti K."/>
            <person name="Lindquist E.A."/>
            <person name="Lipzen A."/>
            <person name="Lundell T."/>
            <person name="Morin E."/>
            <person name="Murat C."/>
            <person name="Sun H."/>
            <person name="Tunlid A."/>
            <person name="Henrissat B."/>
            <person name="Grigoriev I.V."/>
            <person name="Hibbett D.S."/>
            <person name="Martin F."/>
            <person name="Nordberg H.P."/>
            <person name="Cantor M.N."/>
            <person name="Hua S.X."/>
        </authorList>
    </citation>
    <scope>NUCLEOTIDE SEQUENCE [LARGE SCALE GENOMIC DNA]</scope>
    <source>
        <strain evidence="1 2">Ve08.2h10</strain>
    </source>
</reference>
<dbReference type="EMBL" id="KN826557">
    <property type="protein sequence ID" value="KIK78544.1"/>
    <property type="molecule type" value="Genomic_DNA"/>
</dbReference>